<organism evidence="2 3">
    <name type="scientific">Clostridium perfringens</name>
    <dbReference type="NCBI Taxonomy" id="1502"/>
    <lineage>
        <taxon>Bacteria</taxon>
        <taxon>Bacillati</taxon>
        <taxon>Bacillota</taxon>
        <taxon>Clostridia</taxon>
        <taxon>Eubacteriales</taxon>
        <taxon>Clostridiaceae</taxon>
        <taxon>Clostridium</taxon>
    </lineage>
</organism>
<feature type="domain" description="Heme NO-binding" evidence="1">
    <location>
        <begin position="2"/>
        <end position="87"/>
    </location>
</feature>
<proteinExistence type="predicted"/>
<comment type="caution">
    <text evidence="2">The sequence shown here is derived from an EMBL/GenBank/DDBJ whole genome shotgun (WGS) entry which is preliminary data.</text>
</comment>
<dbReference type="InterPro" id="IPR011644">
    <property type="entry name" value="Heme_NO-bd"/>
</dbReference>
<dbReference type="EMBL" id="WNVC01000226">
    <property type="protein sequence ID" value="MDZ5000339.1"/>
    <property type="molecule type" value="Genomic_DNA"/>
</dbReference>
<gene>
    <name evidence="2" type="ORF">GNF79_14915</name>
</gene>
<dbReference type="InterPro" id="IPR024096">
    <property type="entry name" value="NO_sig/Golgi_transp_ligand-bd"/>
</dbReference>
<evidence type="ECO:0000259" key="1">
    <source>
        <dbReference type="Pfam" id="PF07700"/>
    </source>
</evidence>
<feature type="non-terminal residue" evidence="2">
    <location>
        <position position="87"/>
    </location>
</feature>
<protein>
    <submittedName>
        <fullName evidence="2">Chemotaxis protein</fullName>
    </submittedName>
</protein>
<dbReference type="Pfam" id="PF07700">
    <property type="entry name" value="HNOB"/>
    <property type="match status" value="1"/>
</dbReference>
<dbReference type="InterPro" id="IPR038158">
    <property type="entry name" value="H-NOX_domain_sf"/>
</dbReference>
<dbReference type="GO" id="GO:0020037">
    <property type="term" value="F:heme binding"/>
    <property type="evidence" value="ECO:0007669"/>
    <property type="project" value="InterPro"/>
</dbReference>
<sequence>MKGTVVSTWIRTCRDLYGNEVINKSLKSVNWSEDIVFTPLEDVDDNHIFKLIQIIANNVNTSVNDLWQVIGENNLNIFAEDYPVFFK</sequence>
<dbReference type="SUPFAM" id="SSF111126">
    <property type="entry name" value="Ligand-binding domain in the NO signalling and Golgi transport"/>
    <property type="match status" value="1"/>
</dbReference>
<reference evidence="2" key="1">
    <citation type="submission" date="2019-11" db="EMBL/GenBank/DDBJ databases">
        <title>Characterization of Clostridium perfringens isolates from swine manure treated agricultural soils.</title>
        <authorList>
            <person name="Wushke S.T."/>
        </authorList>
    </citation>
    <scope>NUCLEOTIDE SEQUENCE</scope>
    <source>
        <strain evidence="2">X26</strain>
    </source>
</reference>
<evidence type="ECO:0000313" key="3">
    <source>
        <dbReference type="Proteomes" id="UP001291306"/>
    </source>
</evidence>
<dbReference type="RefSeq" id="WP_322458636.1">
    <property type="nucleotide sequence ID" value="NZ_WNVC01000226.1"/>
</dbReference>
<dbReference type="Gene3D" id="3.90.1520.10">
    <property type="entry name" value="H-NOX domain"/>
    <property type="match status" value="1"/>
</dbReference>
<dbReference type="Proteomes" id="UP001291306">
    <property type="component" value="Unassembled WGS sequence"/>
</dbReference>
<name>A0AAW9I8K1_CLOPF</name>
<accession>A0AAW9I8K1</accession>
<evidence type="ECO:0000313" key="2">
    <source>
        <dbReference type="EMBL" id="MDZ5000339.1"/>
    </source>
</evidence>
<dbReference type="AlphaFoldDB" id="A0AAW9I8K1"/>